<dbReference type="Proteomes" id="UP000321960">
    <property type="component" value="Unassembled WGS sequence"/>
</dbReference>
<keyword evidence="2" id="KW-0328">Glycosyltransferase</keyword>
<evidence type="ECO:0000256" key="2">
    <source>
        <dbReference type="ARBA" id="ARBA00022676"/>
    </source>
</evidence>
<reference evidence="6" key="4">
    <citation type="submission" date="2023-01" db="EMBL/GenBank/DDBJ databases">
        <title>Draft genome sequence of Methylobacterium oxalidis strain NBRC 107715.</title>
        <authorList>
            <person name="Sun Q."/>
            <person name="Mori K."/>
        </authorList>
    </citation>
    <scope>NUCLEOTIDE SEQUENCE</scope>
    <source>
        <strain evidence="6">NBRC 107715</strain>
    </source>
</reference>
<gene>
    <name evidence="6" type="ORF">GCM10007888_11450</name>
    <name evidence="5" type="ORF">MOX02_24300</name>
</gene>
<dbReference type="PANTHER" id="PTHR43685">
    <property type="entry name" value="GLYCOSYLTRANSFERASE"/>
    <property type="match status" value="1"/>
</dbReference>
<accession>A0A512J360</accession>
<dbReference type="Proteomes" id="UP001156856">
    <property type="component" value="Unassembled WGS sequence"/>
</dbReference>
<keyword evidence="8" id="KW-1185">Reference proteome</keyword>
<name>A0A512J360_9HYPH</name>
<reference evidence="5 7" key="3">
    <citation type="submission" date="2019-07" db="EMBL/GenBank/DDBJ databases">
        <title>Whole genome shotgun sequence of Methylobacterium oxalidis NBRC 107715.</title>
        <authorList>
            <person name="Hosoyama A."/>
            <person name="Uohara A."/>
            <person name="Ohji S."/>
            <person name="Ichikawa N."/>
        </authorList>
    </citation>
    <scope>NUCLEOTIDE SEQUENCE [LARGE SCALE GENOMIC DNA]</scope>
    <source>
        <strain evidence="5 7">NBRC 107715</strain>
    </source>
</reference>
<dbReference type="AlphaFoldDB" id="A0A512J360"/>
<dbReference type="InterPro" id="IPR050834">
    <property type="entry name" value="Glycosyltransf_2"/>
</dbReference>
<evidence type="ECO:0000256" key="1">
    <source>
        <dbReference type="ARBA" id="ARBA00006739"/>
    </source>
</evidence>
<dbReference type="InterPro" id="IPR001173">
    <property type="entry name" value="Glyco_trans_2-like"/>
</dbReference>
<dbReference type="InterPro" id="IPR029044">
    <property type="entry name" value="Nucleotide-diphossugar_trans"/>
</dbReference>
<dbReference type="RefSeq" id="WP_147026023.1">
    <property type="nucleotide sequence ID" value="NZ_BJZU01000044.1"/>
</dbReference>
<organism evidence="5 7">
    <name type="scientific">Methylobacterium oxalidis</name>
    <dbReference type="NCBI Taxonomy" id="944322"/>
    <lineage>
        <taxon>Bacteria</taxon>
        <taxon>Pseudomonadati</taxon>
        <taxon>Pseudomonadota</taxon>
        <taxon>Alphaproteobacteria</taxon>
        <taxon>Hyphomicrobiales</taxon>
        <taxon>Methylobacteriaceae</taxon>
        <taxon>Methylobacterium</taxon>
    </lineage>
</organism>
<dbReference type="Gene3D" id="3.90.550.10">
    <property type="entry name" value="Spore Coat Polysaccharide Biosynthesis Protein SpsA, Chain A"/>
    <property type="match status" value="1"/>
</dbReference>
<evidence type="ECO:0000313" key="7">
    <source>
        <dbReference type="Proteomes" id="UP000321960"/>
    </source>
</evidence>
<evidence type="ECO:0000313" key="5">
    <source>
        <dbReference type="EMBL" id="GEP04392.1"/>
    </source>
</evidence>
<feature type="domain" description="Glycosyltransferase 2-like" evidence="4">
    <location>
        <begin position="143"/>
        <end position="252"/>
    </location>
</feature>
<evidence type="ECO:0000259" key="4">
    <source>
        <dbReference type="Pfam" id="PF00535"/>
    </source>
</evidence>
<proteinExistence type="inferred from homology"/>
<evidence type="ECO:0000313" key="6">
    <source>
        <dbReference type="EMBL" id="GLS62764.1"/>
    </source>
</evidence>
<evidence type="ECO:0000256" key="3">
    <source>
        <dbReference type="ARBA" id="ARBA00022679"/>
    </source>
</evidence>
<evidence type="ECO:0000313" key="8">
    <source>
        <dbReference type="Proteomes" id="UP001156856"/>
    </source>
</evidence>
<protein>
    <recommendedName>
        <fullName evidence="4">Glycosyltransferase 2-like domain-containing protein</fullName>
    </recommendedName>
</protein>
<dbReference type="Pfam" id="PF00535">
    <property type="entry name" value="Glycos_transf_2"/>
    <property type="match status" value="1"/>
</dbReference>
<dbReference type="SUPFAM" id="SSF53448">
    <property type="entry name" value="Nucleotide-diphospho-sugar transferases"/>
    <property type="match status" value="1"/>
</dbReference>
<dbReference type="EMBL" id="BSPK01000017">
    <property type="protein sequence ID" value="GLS62764.1"/>
    <property type="molecule type" value="Genomic_DNA"/>
</dbReference>
<reference evidence="6" key="1">
    <citation type="journal article" date="2014" name="Int. J. Syst. Evol. Microbiol.">
        <title>Complete genome of a new Firmicutes species belonging to the dominant human colonic microbiota ('Ruminococcus bicirculans') reveals two chromosomes and a selective capacity to utilize plant glucans.</title>
        <authorList>
            <consortium name="NISC Comparative Sequencing Program"/>
            <person name="Wegmann U."/>
            <person name="Louis P."/>
            <person name="Goesmann A."/>
            <person name="Henrissat B."/>
            <person name="Duncan S.H."/>
            <person name="Flint H.J."/>
        </authorList>
    </citation>
    <scope>NUCLEOTIDE SEQUENCE</scope>
    <source>
        <strain evidence="6">NBRC 107715</strain>
    </source>
</reference>
<dbReference type="PANTHER" id="PTHR43685:SF5">
    <property type="entry name" value="GLYCOSYLTRANSFERASE EPSE-RELATED"/>
    <property type="match status" value="1"/>
</dbReference>
<comment type="similarity">
    <text evidence="1">Belongs to the glycosyltransferase 2 family.</text>
</comment>
<keyword evidence="3" id="KW-0808">Transferase</keyword>
<dbReference type="OrthoDB" id="7978593at2"/>
<reference evidence="8" key="2">
    <citation type="journal article" date="2019" name="Int. J. Syst. Evol. Microbiol.">
        <title>The Global Catalogue of Microorganisms (GCM) 10K type strain sequencing project: providing services to taxonomists for standard genome sequencing and annotation.</title>
        <authorList>
            <consortium name="The Broad Institute Genomics Platform"/>
            <consortium name="The Broad Institute Genome Sequencing Center for Infectious Disease"/>
            <person name="Wu L."/>
            <person name="Ma J."/>
        </authorList>
    </citation>
    <scope>NUCLEOTIDE SEQUENCE [LARGE SCALE GENOMIC DNA]</scope>
    <source>
        <strain evidence="8">NBRC 107715</strain>
    </source>
</reference>
<sequence>MIERDIWISVDGRVPPALLTRQGAALGLRGFVHHPSTRIAALQLRLIQGGHSVEARQVILEDGLLGPTEAGIDDAFDGGFYVSAVFPPCEALRDGQAWIDATVTWDRGTASCLRLASVDLIRVDPITESDSAAAAGPARIGIAMATFNPDLALFARQIGSIRAQTHPDWICVISDDGSQPEILRAIAASIEDEPRFRLLPSGRNLGFYRNFERACAALPPSCAFVALSDQDDVWLPERLARQIATAEAVPYCCCYSDMAIVQPQGAVVSPTYWVHREARWGSLGGLLLANVVTGMTVLARRELIDEALPFPATPGLTYHDHWIALVAGRRGSLRYVAEPLVRYVQHGGNHTGALVRWPDSQDVLRQTLRRIGHFAKIGVIGGRLRRAAAEPSTLDWLDIEPARLRILVERLTILPGGKPARDRALRRLSRRFGPVRLLTCGANWRDRYRRGVAIELGLGGLLKRALVRLLNMGHVRAEAPAVERRPA</sequence>
<comment type="caution">
    <text evidence="5">The sequence shown here is derived from an EMBL/GenBank/DDBJ whole genome shotgun (WGS) entry which is preliminary data.</text>
</comment>
<dbReference type="EMBL" id="BJZU01000044">
    <property type="protein sequence ID" value="GEP04392.1"/>
    <property type="molecule type" value="Genomic_DNA"/>
</dbReference>
<dbReference type="GO" id="GO:0016757">
    <property type="term" value="F:glycosyltransferase activity"/>
    <property type="evidence" value="ECO:0007669"/>
    <property type="project" value="UniProtKB-KW"/>
</dbReference>